<dbReference type="GO" id="GO:0000145">
    <property type="term" value="C:exocyst"/>
    <property type="evidence" value="ECO:0007669"/>
    <property type="project" value="InterPro"/>
</dbReference>
<proteinExistence type="predicted"/>
<reference evidence="1 2" key="1">
    <citation type="submission" date="2018-08" db="EMBL/GenBank/DDBJ databases">
        <authorList>
            <person name="Laetsch R D."/>
            <person name="Stevens L."/>
            <person name="Kumar S."/>
            <person name="Blaxter L. M."/>
        </authorList>
    </citation>
    <scope>NUCLEOTIDE SEQUENCE [LARGE SCALE GENOMIC DNA]</scope>
</reference>
<dbReference type="STRING" id="42156.A0A3P7K1X5"/>
<name>A0A3P7K1X5_LITSI</name>
<sequence>MNAKEVIDELLPSLNEYIRMKSKLDLCLQLLLDSANIVSDVKSCISHGELFKAYKNFIKYEKCRNDLLELSTDNENDEQKFIARHFNDVELMAEQIRGVIRLALTCTTGNFTKGNGNGYDSGSDTGYVTDDMIKQIRKIIEYDAKLDANNEMRKNNGLMSFLNRPRNWKNLCTNMVPNTVKIDMMHIDGISSGRRSDANDFRIDHDTAYCDELLAMRKYFHETLLREAEFCENLKKFLEMENILEEANNHITSSNLLAAIEKLVKVESKRYHLLAFAKSHNEFETINKLLIPYYEPIEQIYANFINEAKYYCIRGIDIIRGKNSQPKKQLEVILRAIEIDEKIDKLYENNQFKLANRPHCWREMLFKIIEERVQQRVEAFQIEDRKLNQNWVTRNLEICRLYIVEDLYAAKHFLRIFPKEHQLYNNFILFYHNGIAGKISELAKGELNKRELIQLLSWIRQYPGGNMLGMPFLEINTMALIQDRPLIERSELMHLFDMYA</sequence>
<organism evidence="1 2">
    <name type="scientific">Litomosoides sigmodontis</name>
    <name type="common">Filarial nematode worm</name>
    <dbReference type="NCBI Taxonomy" id="42156"/>
    <lineage>
        <taxon>Eukaryota</taxon>
        <taxon>Metazoa</taxon>
        <taxon>Ecdysozoa</taxon>
        <taxon>Nematoda</taxon>
        <taxon>Chromadorea</taxon>
        <taxon>Rhabditida</taxon>
        <taxon>Spirurina</taxon>
        <taxon>Spiruromorpha</taxon>
        <taxon>Filarioidea</taxon>
        <taxon>Onchocercidae</taxon>
        <taxon>Litomosoides</taxon>
    </lineage>
</organism>
<protein>
    <submittedName>
        <fullName evidence="1">Uncharacterized protein</fullName>
    </submittedName>
</protein>
<dbReference type="GO" id="GO:0006887">
    <property type="term" value="P:exocytosis"/>
    <property type="evidence" value="ECO:0007669"/>
    <property type="project" value="InterPro"/>
</dbReference>
<dbReference type="GO" id="GO:0051601">
    <property type="term" value="P:exocyst localization"/>
    <property type="evidence" value="ECO:0007669"/>
    <property type="project" value="TreeGrafter"/>
</dbReference>
<gene>
    <name evidence="1" type="ORF">NLS_LOCUS9899</name>
</gene>
<dbReference type="EMBL" id="UYRX01002098">
    <property type="protein sequence ID" value="VDM92716.1"/>
    <property type="molecule type" value="Genomic_DNA"/>
</dbReference>
<dbReference type="InterPro" id="IPR010326">
    <property type="entry name" value="EXOC3/Sec6"/>
</dbReference>
<dbReference type="GO" id="GO:0000149">
    <property type="term" value="F:SNARE binding"/>
    <property type="evidence" value="ECO:0007669"/>
    <property type="project" value="TreeGrafter"/>
</dbReference>
<accession>A0A3P7K1X5</accession>
<keyword evidence="2" id="KW-1185">Reference proteome</keyword>
<evidence type="ECO:0000313" key="2">
    <source>
        <dbReference type="Proteomes" id="UP000277928"/>
    </source>
</evidence>
<dbReference type="OrthoDB" id="10047020at2759"/>
<dbReference type="PANTHER" id="PTHR21292:SF1">
    <property type="entry name" value="EXOCYST COMPLEX COMPONENT 3"/>
    <property type="match status" value="1"/>
</dbReference>
<evidence type="ECO:0000313" key="1">
    <source>
        <dbReference type="EMBL" id="VDM92716.1"/>
    </source>
</evidence>
<dbReference type="Proteomes" id="UP000277928">
    <property type="component" value="Unassembled WGS sequence"/>
</dbReference>
<dbReference type="PANTHER" id="PTHR21292">
    <property type="entry name" value="EXOCYST COMPLEX COMPONENT SEC6-RELATED"/>
    <property type="match status" value="1"/>
</dbReference>
<dbReference type="AlphaFoldDB" id="A0A3P7K1X5"/>
<feature type="non-terminal residue" evidence="1">
    <location>
        <position position="500"/>
    </location>
</feature>